<feature type="region of interest" description="Disordered" evidence="1">
    <location>
        <begin position="62"/>
        <end position="81"/>
    </location>
</feature>
<proteinExistence type="predicted"/>
<keyword evidence="2" id="KW-0812">Transmembrane</keyword>
<evidence type="ECO:0000313" key="4">
    <source>
        <dbReference type="Proteomes" id="UP000327013"/>
    </source>
</evidence>
<dbReference type="Proteomes" id="UP000327013">
    <property type="component" value="Unassembled WGS sequence"/>
</dbReference>
<keyword evidence="4" id="KW-1185">Reference proteome</keyword>
<keyword evidence="2" id="KW-0472">Membrane</keyword>
<feature type="transmembrane region" description="Helical" evidence="2">
    <location>
        <begin position="12"/>
        <end position="34"/>
    </location>
</feature>
<name>A0A5N6LFK0_9ROSI</name>
<keyword evidence="2" id="KW-1133">Transmembrane helix</keyword>
<comment type="caution">
    <text evidence="3">The sequence shown here is derived from an EMBL/GenBank/DDBJ whole genome shotgun (WGS) entry which is preliminary data.</text>
</comment>
<gene>
    <name evidence="3" type="ORF">FH972_027285</name>
</gene>
<evidence type="ECO:0000256" key="1">
    <source>
        <dbReference type="SAM" id="MobiDB-lite"/>
    </source>
</evidence>
<protein>
    <submittedName>
        <fullName evidence="3">Uncharacterized protein</fullName>
    </submittedName>
</protein>
<evidence type="ECO:0000313" key="3">
    <source>
        <dbReference type="EMBL" id="KAD1163688.1"/>
    </source>
</evidence>
<dbReference type="AlphaFoldDB" id="A0A5N6LFK0"/>
<sequence length="81" mass="9489">MNFDKHSCTVSLASLEISAFVGRAFFMIWLTFAIGKTKDGLISKTRDRVRWQSLLHDPAHVRDRQDQRWVDRQDQRSRSPA</sequence>
<evidence type="ECO:0000256" key="2">
    <source>
        <dbReference type="SAM" id="Phobius"/>
    </source>
</evidence>
<organism evidence="3 4">
    <name type="scientific">Carpinus fangiana</name>
    <dbReference type="NCBI Taxonomy" id="176857"/>
    <lineage>
        <taxon>Eukaryota</taxon>
        <taxon>Viridiplantae</taxon>
        <taxon>Streptophyta</taxon>
        <taxon>Embryophyta</taxon>
        <taxon>Tracheophyta</taxon>
        <taxon>Spermatophyta</taxon>
        <taxon>Magnoliopsida</taxon>
        <taxon>eudicotyledons</taxon>
        <taxon>Gunneridae</taxon>
        <taxon>Pentapetalae</taxon>
        <taxon>rosids</taxon>
        <taxon>fabids</taxon>
        <taxon>Fagales</taxon>
        <taxon>Betulaceae</taxon>
        <taxon>Carpinus</taxon>
    </lineage>
</organism>
<accession>A0A5N6LFK0</accession>
<dbReference type="EMBL" id="VIBQ01002038">
    <property type="protein sequence ID" value="KAD1163688.1"/>
    <property type="molecule type" value="Genomic_DNA"/>
</dbReference>
<reference evidence="3 4" key="1">
    <citation type="submission" date="2019-06" db="EMBL/GenBank/DDBJ databases">
        <title>A chromosomal-level reference genome of Carpinus fangiana (Coryloideae, Betulaceae).</title>
        <authorList>
            <person name="Yang X."/>
            <person name="Wang Z."/>
            <person name="Zhang L."/>
            <person name="Hao G."/>
            <person name="Liu J."/>
            <person name="Yang Y."/>
        </authorList>
    </citation>
    <scope>NUCLEOTIDE SEQUENCE [LARGE SCALE GENOMIC DNA]</scope>
    <source>
        <strain evidence="3">Cfa_2016G</strain>
        <tissue evidence="3">Leaf</tissue>
    </source>
</reference>